<keyword evidence="3" id="KW-0175">Coiled coil</keyword>
<feature type="coiled-coil region" evidence="3">
    <location>
        <begin position="549"/>
        <end position="576"/>
    </location>
</feature>
<evidence type="ECO:0000256" key="4">
    <source>
        <dbReference type="SAM" id="Phobius"/>
    </source>
</evidence>
<feature type="domain" description="GGDEF" evidence="5">
    <location>
        <begin position="496"/>
        <end position="629"/>
    </location>
</feature>
<dbReference type="Gene3D" id="3.30.450.20">
    <property type="entry name" value="PAS domain"/>
    <property type="match status" value="1"/>
</dbReference>
<dbReference type="InterPro" id="IPR029787">
    <property type="entry name" value="Nucleotide_cyclase"/>
</dbReference>
<organism evidence="6 7">
    <name type="scientific">Pseudidiomarina aquimaris</name>
    <dbReference type="NCBI Taxonomy" id="641841"/>
    <lineage>
        <taxon>Bacteria</taxon>
        <taxon>Pseudomonadati</taxon>
        <taxon>Pseudomonadota</taxon>
        <taxon>Gammaproteobacteria</taxon>
        <taxon>Alteromonadales</taxon>
        <taxon>Idiomarinaceae</taxon>
        <taxon>Pseudidiomarina</taxon>
    </lineage>
</organism>
<protein>
    <recommendedName>
        <fullName evidence="1">diguanylate cyclase</fullName>
        <ecNumber evidence="1">2.7.7.65</ecNumber>
    </recommendedName>
</protein>
<dbReference type="RefSeq" id="WP_126833699.1">
    <property type="nucleotide sequence ID" value="NZ_PIPT01000004.1"/>
</dbReference>
<feature type="transmembrane region" description="Helical" evidence="4">
    <location>
        <begin position="16"/>
        <end position="37"/>
    </location>
</feature>
<proteinExistence type="predicted"/>
<reference evidence="7" key="1">
    <citation type="journal article" date="2018" name="Front. Microbiol.">
        <title>Genome-Based Analysis Reveals the Taxonomy and Diversity of the Family Idiomarinaceae.</title>
        <authorList>
            <person name="Liu Y."/>
            <person name="Lai Q."/>
            <person name="Shao Z."/>
        </authorList>
    </citation>
    <scope>NUCLEOTIDE SEQUENCE [LARGE SCALE GENOMIC DNA]</scope>
    <source>
        <strain evidence="7">SW15</strain>
    </source>
</reference>
<evidence type="ECO:0000256" key="1">
    <source>
        <dbReference type="ARBA" id="ARBA00012528"/>
    </source>
</evidence>
<dbReference type="NCBIfam" id="TIGR00254">
    <property type="entry name" value="GGDEF"/>
    <property type="match status" value="1"/>
</dbReference>
<feature type="transmembrane region" description="Helical" evidence="4">
    <location>
        <begin position="361"/>
        <end position="386"/>
    </location>
</feature>
<keyword evidence="4" id="KW-0472">Membrane</keyword>
<dbReference type="InterPro" id="IPR043128">
    <property type="entry name" value="Rev_trsase/Diguanyl_cyclase"/>
</dbReference>
<comment type="caution">
    <text evidence="6">The sequence shown here is derived from an EMBL/GenBank/DDBJ whole genome shotgun (WGS) entry which is preliminary data.</text>
</comment>
<evidence type="ECO:0000313" key="7">
    <source>
        <dbReference type="Proteomes" id="UP000286678"/>
    </source>
</evidence>
<dbReference type="PROSITE" id="PS50887">
    <property type="entry name" value="GGDEF"/>
    <property type="match status" value="1"/>
</dbReference>
<name>A0A432XI32_9GAMM</name>
<dbReference type="SMART" id="SM00267">
    <property type="entry name" value="GGDEF"/>
    <property type="match status" value="1"/>
</dbReference>
<evidence type="ECO:0000259" key="5">
    <source>
        <dbReference type="PROSITE" id="PS50887"/>
    </source>
</evidence>
<dbReference type="Gene3D" id="6.10.340.10">
    <property type="match status" value="1"/>
</dbReference>
<keyword evidence="7" id="KW-1185">Reference proteome</keyword>
<keyword evidence="4" id="KW-1133">Transmembrane helix</keyword>
<dbReference type="EC" id="2.7.7.65" evidence="1"/>
<evidence type="ECO:0000256" key="3">
    <source>
        <dbReference type="SAM" id="Coils"/>
    </source>
</evidence>
<dbReference type="PANTHER" id="PTHR45138:SF9">
    <property type="entry name" value="DIGUANYLATE CYCLASE DGCM-RELATED"/>
    <property type="match status" value="1"/>
</dbReference>
<keyword evidence="4" id="KW-0812">Transmembrane</keyword>
<dbReference type="CDD" id="cd01949">
    <property type="entry name" value="GGDEF"/>
    <property type="match status" value="1"/>
</dbReference>
<dbReference type="SUPFAM" id="SSF55073">
    <property type="entry name" value="Nucleotide cyclase"/>
    <property type="match status" value="1"/>
</dbReference>
<evidence type="ECO:0000313" key="6">
    <source>
        <dbReference type="EMBL" id="RUO48247.1"/>
    </source>
</evidence>
<dbReference type="Pfam" id="PF00990">
    <property type="entry name" value="GGDEF"/>
    <property type="match status" value="1"/>
</dbReference>
<dbReference type="OrthoDB" id="8572793at2"/>
<dbReference type="GO" id="GO:0052621">
    <property type="term" value="F:diguanylate cyclase activity"/>
    <property type="evidence" value="ECO:0007669"/>
    <property type="project" value="UniProtKB-EC"/>
</dbReference>
<dbReference type="Gene3D" id="3.30.70.270">
    <property type="match status" value="1"/>
</dbReference>
<comment type="catalytic activity">
    <reaction evidence="2">
        <text>2 GTP = 3',3'-c-di-GMP + 2 diphosphate</text>
        <dbReference type="Rhea" id="RHEA:24898"/>
        <dbReference type="ChEBI" id="CHEBI:33019"/>
        <dbReference type="ChEBI" id="CHEBI:37565"/>
        <dbReference type="ChEBI" id="CHEBI:58805"/>
        <dbReference type="EC" id="2.7.7.65"/>
    </reaction>
</comment>
<accession>A0A432XI32</accession>
<dbReference type="Proteomes" id="UP000286678">
    <property type="component" value="Unassembled WGS sequence"/>
</dbReference>
<dbReference type="PANTHER" id="PTHR45138">
    <property type="entry name" value="REGULATORY COMPONENTS OF SENSORY TRANSDUCTION SYSTEM"/>
    <property type="match status" value="1"/>
</dbReference>
<dbReference type="InterPro" id="IPR050469">
    <property type="entry name" value="Diguanylate_Cyclase"/>
</dbReference>
<evidence type="ECO:0000256" key="2">
    <source>
        <dbReference type="ARBA" id="ARBA00034247"/>
    </source>
</evidence>
<gene>
    <name evidence="6" type="ORF">CWE21_06790</name>
</gene>
<dbReference type="AlphaFoldDB" id="A0A432XI32"/>
<sequence>MQERRQQPRKKLTTRLLWHVVVVSVSILLLTLFITFWQTYPSAKQAVVERIQREVATKLTTNQYQLQAIERRGDLLAEEFLTRYQNLRYEQDLQSYFSDWFEETSPGVWRLKESLFTGVKAGDHYFKGMSVFVGPRPTPLTDELRARLVISVRTLNDLGPAWEGQVTNTHLSLPENALALYSREQAWGRLAAADLVMTDFSTLKSTLQSENPERAPNWTGLYKDHSGGFWTITYQRPVDLNGKHLVNASFDVSLAQLTQDLSRTVDADISNYVLNSQGALITSSTLSDALSEQRDTLTPENYDDPLYQKIAARLLTNPQSFKQEVWDDIDDDYLVLVQHLGTPDWWYFAVYPKELITSEALFLPMVIALIGSLLVLGVLLTTIIFVRHQVSIPLRRLASLAALMDEKNYDEIEKQSESEVRSYGEISQVLNAFRVMARRFVRTNFELEQRVAERTKELRKANRKLDELVHIDGLTGLLNRRAFQTDVANAIATADGSCYFVMADIDDFKPFNDNYGHEAGDRALIAFAKAFRELPESRAYRYGGEEFALLLQADSLAQARERLDELRQAIHNLGIEHHFGRRLHGILTVSFGVTRIRANELPSDLIKRADKQLYLVKQEGGDAVAFDVGD</sequence>
<dbReference type="InterPro" id="IPR000160">
    <property type="entry name" value="GGDEF_dom"/>
</dbReference>
<dbReference type="EMBL" id="PIPT01000004">
    <property type="protein sequence ID" value="RUO48247.1"/>
    <property type="molecule type" value="Genomic_DNA"/>
</dbReference>